<sequence length="178" mass="18657">MDDAIEGVDDVAATAAMEKGSRRLTTTSSPASKENEKCILNKMPMTTSHENFTINTTTALIANTTTTKATAPATTLTTMPSAISHLTSLPRCTSTATSTLASINGNTINNNLTQPLTLPASCHPKVHNTAPTTTISFGSERNEAISIESSAGQASTTNTTTNRNNLNLLDSTLIDESL</sequence>
<dbReference type="VEuPathDB" id="VectorBase:MDOA000230"/>
<protein>
    <submittedName>
        <fullName evidence="2">Uncharacterized protein</fullName>
    </submittedName>
</protein>
<dbReference type="EMBL" id="KA648976">
    <property type="protein sequence ID" value="AFP63605.1"/>
    <property type="molecule type" value="mRNA"/>
</dbReference>
<proteinExistence type="evidence at transcript level"/>
<dbReference type="AlphaFoldDB" id="T1PJP6"/>
<dbReference type="VEuPathDB" id="VectorBase:MDOMA2_002390"/>
<name>T1PJP6_MUSDO</name>
<evidence type="ECO:0000313" key="2">
    <source>
        <dbReference type="EMBL" id="AFP63605.1"/>
    </source>
</evidence>
<evidence type="ECO:0000256" key="1">
    <source>
        <dbReference type="SAM" id="MobiDB-lite"/>
    </source>
</evidence>
<feature type="compositionally biased region" description="Polar residues" evidence="1">
    <location>
        <begin position="23"/>
        <end position="32"/>
    </location>
</feature>
<feature type="region of interest" description="Disordered" evidence="1">
    <location>
        <begin position="1"/>
        <end position="32"/>
    </location>
</feature>
<reference evidence="2" key="1">
    <citation type="submission" date="2012-08" db="EMBL/GenBank/DDBJ databases">
        <title>Transcriptome of adult Musca domestica launches a platform for comparative house fly gene expression and characterization of differential gene expression among resistant and susceptible house flies.</title>
        <authorList>
            <person name="Liu N."/>
            <person name="Zhang L."/>
            <person name="Li M."/>
            <person name="Reid W."/>
        </authorList>
    </citation>
    <scope>NUCLEOTIDE SEQUENCE</scope>
    <source>
        <strain evidence="2">ALHF</strain>
        <tissue evidence="2">Whole body</tissue>
    </source>
</reference>
<organism evidence="2">
    <name type="scientific">Musca domestica</name>
    <name type="common">House fly</name>
    <dbReference type="NCBI Taxonomy" id="7370"/>
    <lineage>
        <taxon>Eukaryota</taxon>
        <taxon>Metazoa</taxon>
        <taxon>Ecdysozoa</taxon>
        <taxon>Arthropoda</taxon>
        <taxon>Hexapoda</taxon>
        <taxon>Insecta</taxon>
        <taxon>Pterygota</taxon>
        <taxon>Neoptera</taxon>
        <taxon>Endopterygota</taxon>
        <taxon>Diptera</taxon>
        <taxon>Brachycera</taxon>
        <taxon>Muscomorpha</taxon>
        <taxon>Muscoidea</taxon>
        <taxon>Muscidae</taxon>
        <taxon>Musca</taxon>
    </lineage>
</organism>
<accession>T1PJP6</accession>